<sequence length="182" mass="19778">MKSNRKMNPARIMLAICLTIFCIGTAGVLSWASIIGAKPVAAASAPSTCGTVTVRMGGQMPSEVNANHSEQCLAQAYRLCQPASLTYTQASIDTGTKRQFSVVRHGGRCQISEVVTQYTIPTHNDHVTYYTCSSLYEGRYGLYIRDCSADGNVFIPARINRIPTPMPTLPIKHPHNPPTYAA</sequence>
<keyword evidence="2" id="KW-1185">Reference proteome</keyword>
<accession>A0A5J4KV26</accession>
<comment type="caution">
    <text evidence="1">The sequence shown here is derived from an EMBL/GenBank/DDBJ whole genome shotgun (WGS) entry which is preliminary data.</text>
</comment>
<name>A0A5J4KV26_9CHLR</name>
<protein>
    <submittedName>
        <fullName evidence="1">Uncharacterized protein</fullName>
    </submittedName>
</protein>
<dbReference type="EMBL" id="BKZW01000002">
    <property type="protein sequence ID" value="GER90370.1"/>
    <property type="molecule type" value="Genomic_DNA"/>
</dbReference>
<dbReference type="AlphaFoldDB" id="A0A5J4KV26"/>
<gene>
    <name evidence="1" type="ORF">KDW_45320</name>
</gene>
<dbReference type="Proteomes" id="UP000326912">
    <property type="component" value="Unassembled WGS sequence"/>
</dbReference>
<evidence type="ECO:0000313" key="2">
    <source>
        <dbReference type="Proteomes" id="UP000326912"/>
    </source>
</evidence>
<dbReference type="RefSeq" id="WP_162005502.1">
    <property type="nucleotide sequence ID" value="NZ_BKZW01000002.1"/>
</dbReference>
<proteinExistence type="predicted"/>
<reference evidence="1 2" key="1">
    <citation type="submission" date="2019-10" db="EMBL/GenBank/DDBJ databases">
        <title>Dictyobacter vulcani sp. nov., within the class Ktedonobacteria, isolated from soil of volcanic Mt. Zao.</title>
        <authorList>
            <person name="Zheng Y."/>
            <person name="Wang C.M."/>
            <person name="Sakai Y."/>
            <person name="Abe K."/>
            <person name="Yokota A."/>
            <person name="Yabe S."/>
        </authorList>
    </citation>
    <scope>NUCLEOTIDE SEQUENCE [LARGE SCALE GENOMIC DNA]</scope>
    <source>
        <strain evidence="1 2">W12</strain>
    </source>
</reference>
<organism evidence="1 2">
    <name type="scientific">Dictyobacter vulcani</name>
    <dbReference type="NCBI Taxonomy" id="2607529"/>
    <lineage>
        <taxon>Bacteria</taxon>
        <taxon>Bacillati</taxon>
        <taxon>Chloroflexota</taxon>
        <taxon>Ktedonobacteria</taxon>
        <taxon>Ktedonobacterales</taxon>
        <taxon>Dictyobacteraceae</taxon>
        <taxon>Dictyobacter</taxon>
    </lineage>
</organism>
<evidence type="ECO:0000313" key="1">
    <source>
        <dbReference type="EMBL" id="GER90370.1"/>
    </source>
</evidence>